<feature type="region of interest" description="Disordered" evidence="1">
    <location>
        <begin position="194"/>
        <end position="220"/>
    </location>
</feature>
<organism evidence="3 4">
    <name type="scientific">Rufibacter immobilis</name>
    <dbReference type="NCBI Taxonomy" id="1348778"/>
    <lineage>
        <taxon>Bacteria</taxon>
        <taxon>Pseudomonadati</taxon>
        <taxon>Bacteroidota</taxon>
        <taxon>Cytophagia</taxon>
        <taxon>Cytophagales</taxon>
        <taxon>Hymenobacteraceae</taxon>
        <taxon>Rufibacter</taxon>
    </lineage>
</organism>
<reference evidence="3 4" key="1">
    <citation type="submission" date="2018-11" db="EMBL/GenBank/DDBJ databases">
        <title>Rufibacter latericius sp. nov., isolated from water in Baiyang Lake.</title>
        <authorList>
            <person name="Yang Y."/>
        </authorList>
    </citation>
    <scope>NUCLEOTIDE SEQUENCE [LARGE SCALE GENOMIC DNA]</scope>
    <source>
        <strain evidence="3 4">MCC P1</strain>
    </source>
</reference>
<dbReference type="AlphaFoldDB" id="A0A3M9MP66"/>
<dbReference type="OrthoDB" id="7794186at2"/>
<evidence type="ECO:0000256" key="1">
    <source>
        <dbReference type="SAM" id="MobiDB-lite"/>
    </source>
</evidence>
<evidence type="ECO:0000313" key="3">
    <source>
        <dbReference type="EMBL" id="RNI27330.1"/>
    </source>
</evidence>
<accession>A0A3M9MP66</accession>
<evidence type="ECO:0000313" key="4">
    <source>
        <dbReference type="Proteomes" id="UP000271010"/>
    </source>
</evidence>
<dbReference type="Gene3D" id="2.60.40.10">
    <property type="entry name" value="Immunoglobulins"/>
    <property type="match status" value="3"/>
</dbReference>
<feature type="compositionally biased region" description="Acidic residues" evidence="1">
    <location>
        <begin position="205"/>
        <end position="215"/>
    </location>
</feature>
<dbReference type="Proteomes" id="UP000271010">
    <property type="component" value="Unassembled WGS sequence"/>
</dbReference>
<protein>
    <submittedName>
        <fullName evidence="3">Gliding motility-associated C-terminal domain-containing protein</fullName>
    </submittedName>
</protein>
<dbReference type="InterPro" id="IPR044023">
    <property type="entry name" value="Ig_7"/>
</dbReference>
<dbReference type="RefSeq" id="WP_123133799.1">
    <property type="nucleotide sequence ID" value="NZ_RJJE01000017.1"/>
</dbReference>
<dbReference type="InterPro" id="IPR013783">
    <property type="entry name" value="Ig-like_fold"/>
</dbReference>
<gene>
    <name evidence="3" type="ORF">EFA69_14380</name>
</gene>
<keyword evidence="4" id="KW-1185">Reference proteome</keyword>
<dbReference type="InterPro" id="IPR026341">
    <property type="entry name" value="T9SS_type_B"/>
</dbReference>
<dbReference type="EMBL" id="RJJE01000017">
    <property type="protein sequence ID" value="RNI27330.1"/>
    <property type="molecule type" value="Genomic_DNA"/>
</dbReference>
<feature type="domain" description="Ig-like" evidence="2">
    <location>
        <begin position="619"/>
        <end position="706"/>
    </location>
</feature>
<sequence>MHSFKSYLLLLALYLYSSSFFLYGQTQASCNAAITPPPSGTLCYGTPLTATTGATGNVFYRWQKDGEDIFGANQKTYSLTSSGSYRVIVQSTSCATDTSDAVTVTVSEQEASFTADQKERIQPQSADTCGIPVRVELKNESKPEGSGSGLTYTWEVTRQDGKTPLFKFLDGTNANSFEPVLQFNEKGQYTVKLKIQGPCNPNGEEGPDDPADPENPDTQKDGRYVHEEQVLIVYPQVTPNNIEECEDLTAPPYTVRGSSLATFDANLGTIDPTSIIWTVPPGVTISDIQAEDPEITFPTRSGSYEIKVTFRNECESVLEPGVITVNFNPRPPTPVLPKAEEFVCSGITYTISPSPSSSTKLYNFYRTPTGGTALNTGGPAPIYTVGPLSSRSVYYIAAFENGCESLERAMFTLNIIQEDLENTIAADQTICADTKPASLSGSNARVGNSNPSYLWVSRTDSSPIYAAASTQAGRNDQQTYSPPVLTETTYFRRLVIFPNCPNPDSSNIVTVEVLPIIDPSTNVIEADKPVVCKGEVPTLTGNLLSGDIEYLWESSTTSATAGFIPAVPAEGSDNTNGASFTPRFITQTTWYRRTAKYRNTNCAPVPSAEAIEITIDELPPVPIVKAAAVTTCENSSAVLEVVPVTGGTATLTYVWYTEATGGDPIGSGSPFNTPPLTSDATFYVEAQNENECISTRRTAVRVTVSPISANAGNDTTIIQGQSVTLRGSGGGANATFTWSPADGLSNPNIANPVATPAGNTTATTTVTYTLTVSNGAECEAIDEVTITVIPRITVFNTFSPNRDGINETWEIPNIQNYPEATVEIFNRYGAPVYKSSGYSQPWDGTHNGNPLPLATYYYIIRLNKNEKPFTGSVTLIR</sequence>
<proteinExistence type="predicted"/>
<name>A0A3M9MP66_9BACT</name>
<dbReference type="Pfam" id="PF19081">
    <property type="entry name" value="Ig_7"/>
    <property type="match status" value="2"/>
</dbReference>
<dbReference type="Pfam" id="PF13585">
    <property type="entry name" value="CHU_C"/>
    <property type="match status" value="1"/>
</dbReference>
<evidence type="ECO:0000259" key="2">
    <source>
        <dbReference type="Pfam" id="PF19081"/>
    </source>
</evidence>
<dbReference type="NCBIfam" id="TIGR04131">
    <property type="entry name" value="Bac_Flav_CTERM"/>
    <property type="match status" value="1"/>
</dbReference>
<feature type="domain" description="Ig-like" evidence="2">
    <location>
        <begin position="331"/>
        <end position="415"/>
    </location>
</feature>
<comment type="caution">
    <text evidence="3">The sequence shown here is derived from an EMBL/GenBank/DDBJ whole genome shotgun (WGS) entry which is preliminary data.</text>
</comment>